<gene>
    <name evidence="2" type="ORF">H9736_02645</name>
</gene>
<name>A0A9D2B7I0_9FIRM</name>
<evidence type="ECO:0000313" key="3">
    <source>
        <dbReference type="Proteomes" id="UP000886800"/>
    </source>
</evidence>
<dbReference type="Proteomes" id="UP000886800">
    <property type="component" value="Unassembled WGS sequence"/>
</dbReference>
<protein>
    <submittedName>
        <fullName evidence="2">Uncharacterized protein</fullName>
    </submittedName>
</protein>
<dbReference type="EMBL" id="DXES01000055">
    <property type="protein sequence ID" value="HIX65127.1"/>
    <property type="molecule type" value="Genomic_DNA"/>
</dbReference>
<keyword evidence="1" id="KW-0812">Transmembrane</keyword>
<sequence length="64" mass="6444">MDNRGTAGSGQGAQMVYLAAAVAQALTQQLSPAQINLLANFLSVVTASIYAILAAQDPSEPAGP</sequence>
<comment type="caution">
    <text evidence="2">The sequence shown here is derived from an EMBL/GenBank/DDBJ whole genome shotgun (WGS) entry which is preliminary data.</text>
</comment>
<reference evidence="2" key="2">
    <citation type="submission" date="2021-04" db="EMBL/GenBank/DDBJ databases">
        <authorList>
            <person name="Gilroy R."/>
        </authorList>
    </citation>
    <scope>NUCLEOTIDE SEQUENCE</scope>
    <source>
        <strain evidence="2">CHK188-5543</strain>
    </source>
</reference>
<evidence type="ECO:0000256" key="1">
    <source>
        <dbReference type="SAM" id="Phobius"/>
    </source>
</evidence>
<keyword evidence="1" id="KW-1133">Transmembrane helix</keyword>
<organism evidence="2 3">
    <name type="scientific">Candidatus Anaerotruncus excrementipullorum</name>
    <dbReference type="NCBI Taxonomy" id="2838465"/>
    <lineage>
        <taxon>Bacteria</taxon>
        <taxon>Bacillati</taxon>
        <taxon>Bacillota</taxon>
        <taxon>Clostridia</taxon>
        <taxon>Eubacteriales</taxon>
        <taxon>Oscillospiraceae</taxon>
        <taxon>Anaerotruncus</taxon>
    </lineage>
</organism>
<evidence type="ECO:0000313" key="2">
    <source>
        <dbReference type="EMBL" id="HIX65127.1"/>
    </source>
</evidence>
<accession>A0A9D2B7I0</accession>
<dbReference type="AlphaFoldDB" id="A0A9D2B7I0"/>
<reference evidence="2" key="1">
    <citation type="journal article" date="2021" name="PeerJ">
        <title>Extensive microbial diversity within the chicken gut microbiome revealed by metagenomics and culture.</title>
        <authorList>
            <person name="Gilroy R."/>
            <person name="Ravi A."/>
            <person name="Getino M."/>
            <person name="Pursley I."/>
            <person name="Horton D.L."/>
            <person name="Alikhan N.F."/>
            <person name="Baker D."/>
            <person name="Gharbi K."/>
            <person name="Hall N."/>
            <person name="Watson M."/>
            <person name="Adriaenssens E.M."/>
            <person name="Foster-Nyarko E."/>
            <person name="Jarju S."/>
            <person name="Secka A."/>
            <person name="Antonio M."/>
            <person name="Oren A."/>
            <person name="Chaudhuri R.R."/>
            <person name="La Ragione R."/>
            <person name="Hildebrand F."/>
            <person name="Pallen M.J."/>
        </authorList>
    </citation>
    <scope>NUCLEOTIDE SEQUENCE</scope>
    <source>
        <strain evidence="2">CHK188-5543</strain>
    </source>
</reference>
<proteinExistence type="predicted"/>
<feature type="transmembrane region" description="Helical" evidence="1">
    <location>
        <begin position="37"/>
        <end position="55"/>
    </location>
</feature>
<keyword evidence="1" id="KW-0472">Membrane</keyword>